<feature type="compositionally biased region" description="Basic residues" evidence="9">
    <location>
        <begin position="315"/>
        <end position="331"/>
    </location>
</feature>
<protein>
    <recommendedName>
        <fullName evidence="10">BHLH domain-containing protein</fullName>
    </recommendedName>
</protein>
<keyword evidence="8" id="KW-0539">Nucleus</keyword>
<evidence type="ECO:0000313" key="11">
    <source>
        <dbReference type="EMBL" id="KAJ8368532.1"/>
    </source>
</evidence>
<gene>
    <name evidence="11" type="ORF">SKAU_G00085600</name>
</gene>
<dbReference type="Pfam" id="PF00010">
    <property type="entry name" value="HLH"/>
    <property type="match status" value="1"/>
</dbReference>
<keyword evidence="7" id="KW-0804">Transcription</keyword>
<dbReference type="InterPro" id="IPR039583">
    <property type="entry name" value="TCFL5/SOLH1/2"/>
</dbReference>
<comment type="subcellular location">
    <subcellularLocation>
        <location evidence="1">Nucleus</location>
    </subcellularLocation>
</comment>
<dbReference type="InterPro" id="IPR011598">
    <property type="entry name" value="bHLH_dom"/>
</dbReference>
<dbReference type="GO" id="GO:0046983">
    <property type="term" value="F:protein dimerization activity"/>
    <property type="evidence" value="ECO:0007669"/>
    <property type="project" value="InterPro"/>
</dbReference>
<dbReference type="GO" id="GO:0005634">
    <property type="term" value="C:nucleus"/>
    <property type="evidence" value="ECO:0007669"/>
    <property type="project" value="UniProtKB-SubCell"/>
</dbReference>
<dbReference type="Gene3D" id="4.10.280.10">
    <property type="entry name" value="Helix-loop-helix DNA-binding domain"/>
    <property type="match status" value="1"/>
</dbReference>
<feature type="region of interest" description="Disordered" evidence="9">
    <location>
        <begin position="175"/>
        <end position="228"/>
    </location>
</feature>
<evidence type="ECO:0000256" key="2">
    <source>
        <dbReference type="ARBA" id="ARBA00022473"/>
    </source>
</evidence>
<feature type="compositionally biased region" description="Polar residues" evidence="9">
    <location>
        <begin position="175"/>
        <end position="189"/>
    </location>
</feature>
<evidence type="ECO:0000256" key="5">
    <source>
        <dbReference type="ARBA" id="ARBA00023015"/>
    </source>
</evidence>
<evidence type="ECO:0000313" key="12">
    <source>
        <dbReference type="Proteomes" id="UP001152622"/>
    </source>
</evidence>
<dbReference type="PANTHER" id="PTHR15402">
    <property type="entry name" value="TRANSCRIPTION FACTOR-LIKE 5 PROTEIN"/>
    <property type="match status" value="1"/>
</dbReference>
<dbReference type="GO" id="GO:0000978">
    <property type="term" value="F:RNA polymerase II cis-regulatory region sequence-specific DNA binding"/>
    <property type="evidence" value="ECO:0007669"/>
    <property type="project" value="TreeGrafter"/>
</dbReference>
<keyword evidence="2" id="KW-0217">Developmental protein</keyword>
<dbReference type="GO" id="GO:0007283">
    <property type="term" value="P:spermatogenesis"/>
    <property type="evidence" value="ECO:0007669"/>
    <property type="project" value="UniProtKB-KW"/>
</dbReference>
<evidence type="ECO:0000256" key="9">
    <source>
        <dbReference type="SAM" id="MobiDB-lite"/>
    </source>
</evidence>
<evidence type="ECO:0000256" key="4">
    <source>
        <dbReference type="ARBA" id="ARBA00022871"/>
    </source>
</evidence>
<accession>A0A9Q1FVV4</accession>
<dbReference type="GO" id="GO:0000981">
    <property type="term" value="F:DNA-binding transcription factor activity, RNA polymerase II-specific"/>
    <property type="evidence" value="ECO:0007669"/>
    <property type="project" value="TreeGrafter"/>
</dbReference>
<dbReference type="AlphaFoldDB" id="A0A9Q1FVV4"/>
<dbReference type="InterPro" id="IPR036638">
    <property type="entry name" value="HLH_DNA-bd_sf"/>
</dbReference>
<feature type="domain" description="BHLH" evidence="10">
    <location>
        <begin position="236"/>
        <end position="286"/>
    </location>
</feature>
<comment type="caution">
    <text evidence="11">The sequence shown here is derived from an EMBL/GenBank/DDBJ whole genome shotgun (WGS) entry which is preliminary data.</text>
</comment>
<dbReference type="Proteomes" id="UP001152622">
    <property type="component" value="Chromosome 3"/>
</dbReference>
<keyword evidence="6" id="KW-0238">DNA-binding</keyword>
<proteinExistence type="predicted"/>
<keyword evidence="3" id="KW-0221">Differentiation</keyword>
<name>A0A9Q1FVV4_SYNKA</name>
<evidence type="ECO:0000256" key="8">
    <source>
        <dbReference type="ARBA" id="ARBA00023242"/>
    </source>
</evidence>
<keyword evidence="4" id="KW-0744">Spermatogenesis</keyword>
<dbReference type="PANTHER" id="PTHR15402:SF4">
    <property type="entry name" value="SPERMATOGENESIS- AND OOGENESIS-SPECIFIC BASIC HELIX-LOOP-HELIX-CONTAINING PROTEIN 1"/>
    <property type="match status" value="1"/>
</dbReference>
<keyword evidence="5" id="KW-0805">Transcription regulation</keyword>
<sequence length="651" mass="71692">MEKSRALLQHQSYISTRAPAFPRGMKMTATYESKKYHSNQSLLHSQVAVSVLLIGDNDVVIKTSGILWDTLPRFGDIRVVKLAPMRAVPFVDPNIFQLLFFHLTDSNVPTELRALHELRGKSCKHSGKAVYVLVVPEAVPDVPDSAADFVLTQPVTVETVEEVLRRCSFLSEQSQNNSYTSASPNTVVGQKSEPEATYHQAKPGSCVQERSRAEGPARTSVALPQGSSAELRNGDLQAFLHSKKEQKRRLQIKESCERLQELLPFVRHRMDTASTLELTVKYMTYLRQRLPQDILDKVVKALEENGTETWYKPTKAPKKRTTCRPRNKPRNAPKPVPTDQSFADDFIAAHVLGRHIQPKVQGLQPTSSPPLVLMGPPFDPPPDPNVALGQPSGPFGQTFGTNQAYSEQAVMDPSCVLPVFWKQACGPVSSMMVNQNFVPHMVHNPSMAQALIVEESSLPLVQTLMVGPEFLPAVGLDPGYPPPAQPVMMNQTFAPLGSLNDPCPLEITTILPPACTTVPRGVSDYRPITTAATWHDPLLSEILYDSAPSLLSLSSSHSTIRVDNLPQSSTPEPLFSTSLSGPTHWDFSWESGPLYPLQPYLLESVSPASITYQIPAHNAPDPGSVNQFLGEVSTTKLYGQYYTGVSDYPMN</sequence>
<evidence type="ECO:0000256" key="7">
    <source>
        <dbReference type="ARBA" id="ARBA00023163"/>
    </source>
</evidence>
<evidence type="ECO:0000256" key="3">
    <source>
        <dbReference type="ARBA" id="ARBA00022782"/>
    </source>
</evidence>
<reference evidence="11" key="1">
    <citation type="journal article" date="2023" name="Science">
        <title>Genome structures resolve the early diversification of teleost fishes.</title>
        <authorList>
            <person name="Parey E."/>
            <person name="Louis A."/>
            <person name="Montfort J."/>
            <person name="Bouchez O."/>
            <person name="Roques C."/>
            <person name="Iampietro C."/>
            <person name="Lluch J."/>
            <person name="Castinel A."/>
            <person name="Donnadieu C."/>
            <person name="Desvignes T."/>
            <person name="Floi Bucao C."/>
            <person name="Jouanno E."/>
            <person name="Wen M."/>
            <person name="Mejri S."/>
            <person name="Dirks R."/>
            <person name="Jansen H."/>
            <person name="Henkel C."/>
            <person name="Chen W.J."/>
            <person name="Zahm M."/>
            <person name="Cabau C."/>
            <person name="Klopp C."/>
            <person name="Thompson A.W."/>
            <person name="Robinson-Rechavi M."/>
            <person name="Braasch I."/>
            <person name="Lecointre G."/>
            <person name="Bobe J."/>
            <person name="Postlethwait J.H."/>
            <person name="Berthelot C."/>
            <person name="Roest Crollius H."/>
            <person name="Guiguen Y."/>
        </authorList>
    </citation>
    <scope>NUCLEOTIDE SEQUENCE</scope>
    <source>
        <strain evidence="11">WJC10195</strain>
    </source>
</reference>
<dbReference type="GO" id="GO:0030154">
    <property type="term" value="P:cell differentiation"/>
    <property type="evidence" value="ECO:0007669"/>
    <property type="project" value="UniProtKB-KW"/>
</dbReference>
<keyword evidence="12" id="KW-1185">Reference proteome</keyword>
<dbReference type="SUPFAM" id="SSF47459">
    <property type="entry name" value="HLH, helix-loop-helix DNA-binding domain"/>
    <property type="match status" value="1"/>
</dbReference>
<feature type="region of interest" description="Disordered" evidence="9">
    <location>
        <begin position="312"/>
        <end position="340"/>
    </location>
</feature>
<evidence type="ECO:0000256" key="6">
    <source>
        <dbReference type="ARBA" id="ARBA00023125"/>
    </source>
</evidence>
<dbReference type="EMBL" id="JAINUF010000003">
    <property type="protein sequence ID" value="KAJ8368532.1"/>
    <property type="molecule type" value="Genomic_DNA"/>
</dbReference>
<organism evidence="11 12">
    <name type="scientific">Synaphobranchus kaupii</name>
    <name type="common">Kaup's arrowtooth eel</name>
    <dbReference type="NCBI Taxonomy" id="118154"/>
    <lineage>
        <taxon>Eukaryota</taxon>
        <taxon>Metazoa</taxon>
        <taxon>Chordata</taxon>
        <taxon>Craniata</taxon>
        <taxon>Vertebrata</taxon>
        <taxon>Euteleostomi</taxon>
        <taxon>Actinopterygii</taxon>
        <taxon>Neopterygii</taxon>
        <taxon>Teleostei</taxon>
        <taxon>Anguilliformes</taxon>
        <taxon>Synaphobranchidae</taxon>
        <taxon>Synaphobranchus</taxon>
    </lineage>
</organism>
<dbReference type="SMART" id="SM00353">
    <property type="entry name" value="HLH"/>
    <property type="match status" value="1"/>
</dbReference>
<evidence type="ECO:0000256" key="1">
    <source>
        <dbReference type="ARBA" id="ARBA00004123"/>
    </source>
</evidence>
<evidence type="ECO:0000259" key="10">
    <source>
        <dbReference type="PROSITE" id="PS50888"/>
    </source>
</evidence>
<dbReference type="OrthoDB" id="9948648at2759"/>
<dbReference type="PROSITE" id="PS50888">
    <property type="entry name" value="BHLH"/>
    <property type="match status" value="1"/>
</dbReference>